<name>A0AAJ0DMT1_9PEZI</name>
<organism evidence="1 2">
    <name type="scientific">Extremus antarcticus</name>
    <dbReference type="NCBI Taxonomy" id="702011"/>
    <lineage>
        <taxon>Eukaryota</taxon>
        <taxon>Fungi</taxon>
        <taxon>Dikarya</taxon>
        <taxon>Ascomycota</taxon>
        <taxon>Pezizomycotina</taxon>
        <taxon>Dothideomycetes</taxon>
        <taxon>Dothideomycetidae</taxon>
        <taxon>Mycosphaerellales</taxon>
        <taxon>Extremaceae</taxon>
        <taxon>Extremus</taxon>
    </lineage>
</organism>
<gene>
    <name evidence="1" type="ORF">LTR09_005560</name>
</gene>
<reference evidence="1" key="1">
    <citation type="submission" date="2023-04" db="EMBL/GenBank/DDBJ databases">
        <title>Black Yeasts Isolated from many extreme environments.</title>
        <authorList>
            <person name="Coleine C."/>
            <person name="Stajich J.E."/>
            <person name="Selbmann L."/>
        </authorList>
    </citation>
    <scope>NUCLEOTIDE SEQUENCE</scope>
    <source>
        <strain evidence="1">CCFEE 5312</strain>
    </source>
</reference>
<comment type="caution">
    <text evidence="1">The sequence shown here is derived from an EMBL/GenBank/DDBJ whole genome shotgun (WGS) entry which is preliminary data.</text>
</comment>
<dbReference type="Proteomes" id="UP001271007">
    <property type="component" value="Unassembled WGS sequence"/>
</dbReference>
<evidence type="ECO:0000313" key="2">
    <source>
        <dbReference type="Proteomes" id="UP001271007"/>
    </source>
</evidence>
<dbReference type="AlphaFoldDB" id="A0AAJ0DMT1"/>
<sequence>MSLTRKLGQAVPGSSAEHSLAKQALLASAAYPERQGDYHGNADFLELAPDTRNQIYEYAYRFHSRIGQQITVCNEEGAREVPAAISRTCKQVRSEMLPYFIDKATVVFIAHDIPNLKACREWMNFTPGYAIEMIQTIRIKHAHPTTFSRSHKCVNTFELTFCPFSTQNTSYWGQGHETCSACVPKGEGSVKLVLRVRSALQAIYAEGKVTSRRLTRVFDMLETAMRRPKLVDS</sequence>
<dbReference type="EMBL" id="JAWDJX010000016">
    <property type="protein sequence ID" value="KAK3053391.1"/>
    <property type="molecule type" value="Genomic_DNA"/>
</dbReference>
<protein>
    <submittedName>
        <fullName evidence="1">Uncharacterized protein</fullName>
    </submittedName>
</protein>
<proteinExistence type="predicted"/>
<accession>A0AAJ0DMT1</accession>
<keyword evidence="2" id="KW-1185">Reference proteome</keyword>
<evidence type="ECO:0000313" key="1">
    <source>
        <dbReference type="EMBL" id="KAK3053391.1"/>
    </source>
</evidence>